<reference evidence="2 3" key="1">
    <citation type="journal article" date="2023" name="Nucleic Acids Res.">
        <title>The hologenome of Daphnia magna reveals possible DNA methylation and microbiome-mediated evolution of the host genome.</title>
        <authorList>
            <person name="Chaturvedi A."/>
            <person name="Li X."/>
            <person name="Dhandapani V."/>
            <person name="Marshall H."/>
            <person name="Kissane S."/>
            <person name="Cuenca-Cambronero M."/>
            <person name="Asole G."/>
            <person name="Calvet F."/>
            <person name="Ruiz-Romero M."/>
            <person name="Marangio P."/>
            <person name="Guigo R."/>
            <person name="Rago D."/>
            <person name="Mirbahai L."/>
            <person name="Eastwood N."/>
            <person name="Colbourne J.K."/>
            <person name="Zhou J."/>
            <person name="Mallon E."/>
            <person name="Orsini L."/>
        </authorList>
    </citation>
    <scope>NUCLEOTIDE SEQUENCE [LARGE SCALE GENOMIC DNA]</scope>
    <source>
        <strain evidence="2">LRV0_1</strain>
    </source>
</reference>
<gene>
    <name evidence="2" type="ORF">OUZ56_015893</name>
</gene>
<dbReference type="EMBL" id="JAOYFB010000038">
    <property type="protein sequence ID" value="KAK4026867.1"/>
    <property type="molecule type" value="Genomic_DNA"/>
</dbReference>
<evidence type="ECO:0000313" key="2">
    <source>
        <dbReference type="EMBL" id="KAK4026867.1"/>
    </source>
</evidence>
<evidence type="ECO:0000256" key="1">
    <source>
        <dbReference type="SAM" id="MobiDB-lite"/>
    </source>
</evidence>
<organism evidence="2 3">
    <name type="scientific">Daphnia magna</name>
    <dbReference type="NCBI Taxonomy" id="35525"/>
    <lineage>
        <taxon>Eukaryota</taxon>
        <taxon>Metazoa</taxon>
        <taxon>Ecdysozoa</taxon>
        <taxon>Arthropoda</taxon>
        <taxon>Crustacea</taxon>
        <taxon>Branchiopoda</taxon>
        <taxon>Diplostraca</taxon>
        <taxon>Cladocera</taxon>
        <taxon>Anomopoda</taxon>
        <taxon>Daphniidae</taxon>
        <taxon>Daphnia</taxon>
    </lineage>
</organism>
<accession>A0ABR0AP51</accession>
<protein>
    <submittedName>
        <fullName evidence="2">Uncharacterized protein</fullName>
    </submittedName>
</protein>
<dbReference type="Proteomes" id="UP001234178">
    <property type="component" value="Unassembled WGS sequence"/>
</dbReference>
<sequence length="79" mass="9022">MDLVFLHKLDMFHNLCNHQSHLKKRAISVGRRGRWTSRIAAGATRSSSPWILRRAPPPTEEGAGHRGSPLELLERRHGY</sequence>
<keyword evidence="3" id="KW-1185">Reference proteome</keyword>
<proteinExistence type="predicted"/>
<evidence type="ECO:0000313" key="3">
    <source>
        <dbReference type="Proteomes" id="UP001234178"/>
    </source>
</evidence>
<comment type="caution">
    <text evidence="2">The sequence shown here is derived from an EMBL/GenBank/DDBJ whole genome shotgun (WGS) entry which is preliminary data.</text>
</comment>
<name>A0ABR0AP51_9CRUS</name>
<feature type="region of interest" description="Disordered" evidence="1">
    <location>
        <begin position="46"/>
        <end position="79"/>
    </location>
</feature>